<accession>A0A0B6WXE0</accession>
<reference evidence="1 2" key="1">
    <citation type="submission" date="2013-12" db="EMBL/GenBank/DDBJ databases">
        <authorList>
            <person name="Stott M."/>
        </authorList>
    </citation>
    <scope>NUCLEOTIDE SEQUENCE [LARGE SCALE GENOMIC DNA]</scope>
    <source>
        <strain evidence="1 2">K22</strain>
    </source>
</reference>
<reference evidence="1 2" key="2">
    <citation type="submission" date="2015-01" db="EMBL/GenBank/DDBJ databases">
        <title>Complete genome sequence of Pyrinomonas methylaliphatogenes type strain K22T.</title>
        <authorList>
            <person name="Lee K.C.Y."/>
            <person name="Power J.F."/>
            <person name="Dunfield P.F."/>
            <person name="Morgan X.C."/>
            <person name="Huttenhower C."/>
            <person name="Stott M.B."/>
        </authorList>
    </citation>
    <scope>NUCLEOTIDE SEQUENCE [LARGE SCALE GENOMIC DNA]</scope>
    <source>
        <strain evidence="1 2">K22</strain>
    </source>
</reference>
<organism evidence="1 2">
    <name type="scientific">Pyrinomonas methylaliphatogenes</name>
    <dbReference type="NCBI Taxonomy" id="454194"/>
    <lineage>
        <taxon>Bacteria</taxon>
        <taxon>Pseudomonadati</taxon>
        <taxon>Acidobacteriota</taxon>
        <taxon>Blastocatellia</taxon>
        <taxon>Blastocatellales</taxon>
        <taxon>Pyrinomonadaceae</taxon>
        <taxon>Pyrinomonas</taxon>
    </lineage>
</organism>
<evidence type="ECO:0000313" key="2">
    <source>
        <dbReference type="Proteomes" id="UP000031518"/>
    </source>
</evidence>
<dbReference type="Proteomes" id="UP000031518">
    <property type="component" value="Unassembled WGS sequence"/>
</dbReference>
<gene>
    <name evidence="1" type="ORF">PYK22_01406</name>
</gene>
<proteinExistence type="predicted"/>
<protein>
    <submittedName>
        <fullName evidence="1">Uncharacterized protein</fullName>
    </submittedName>
</protein>
<dbReference type="EMBL" id="CBXV010000004">
    <property type="protein sequence ID" value="CDM65407.1"/>
    <property type="molecule type" value="Genomic_DNA"/>
</dbReference>
<name>A0A0B6WXE0_9BACT</name>
<dbReference type="AlphaFoldDB" id="A0A0B6WXE0"/>
<dbReference type="STRING" id="454194.PYK22_01406"/>
<keyword evidence="2" id="KW-1185">Reference proteome</keyword>
<evidence type="ECO:0000313" key="1">
    <source>
        <dbReference type="EMBL" id="CDM65407.1"/>
    </source>
</evidence>
<sequence>MDFLKPYFYPLFLNLSGLLEGSLVAVQHSGGARFKYLSVPKRRNRFLQKVMLNSFIGGLPYLLAARDFETALLDLNERTIFNRSHVFPNRTKNIF</sequence>